<evidence type="ECO:0000313" key="2">
    <source>
        <dbReference type="EMBL" id="KAF2660340.1"/>
    </source>
</evidence>
<accession>A0A6A6TKF2</accession>
<proteinExistence type="predicted"/>
<keyword evidence="3" id="KW-1185">Reference proteome</keyword>
<feature type="non-terminal residue" evidence="2">
    <location>
        <position position="69"/>
    </location>
</feature>
<feature type="compositionally biased region" description="Basic and acidic residues" evidence="1">
    <location>
        <begin position="1"/>
        <end position="18"/>
    </location>
</feature>
<evidence type="ECO:0000313" key="3">
    <source>
        <dbReference type="Proteomes" id="UP000799324"/>
    </source>
</evidence>
<sequence>MAASLEDHALRRDSRTVDFHTAIPEEDESVGTASEPAEPITPISDTAPFSNPFRHDDSVKQLDRKNTDE</sequence>
<protein>
    <submittedName>
        <fullName evidence="2">Uncharacterized protein</fullName>
    </submittedName>
</protein>
<gene>
    <name evidence="2" type="ORF">K491DRAFT_589230</name>
</gene>
<dbReference type="Proteomes" id="UP000799324">
    <property type="component" value="Unassembled WGS sequence"/>
</dbReference>
<dbReference type="AlphaFoldDB" id="A0A6A6TKF2"/>
<evidence type="ECO:0000256" key="1">
    <source>
        <dbReference type="SAM" id="MobiDB-lite"/>
    </source>
</evidence>
<dbReference type="EMBL" id="MU004300">
    <property type="protein sequence ID" value="KAF2660340.1"/>
    <property type="molecule type" value="Genomic_DNA"/>
</dbReference>
<organism evidence="2 3">
    <name type="scientific">Lophiostoma macrostomum CBS 122681</name>
    <dbReference type="NCBI Taxonomy" id="1314788"/>
    <lineage>
        <taxon>Eukaryota</taxon>
        <taxon>Fungi</taxon>
        <taxon>Dikarya</taxon>
        <taxon>Ascomycota</taxon>
        <taxon>Pezizomycotina</taxon>
        <taxon>Dothideomycetes</taxon>
        <taxon>Pleosporomycetidae</taxon>
        <taxon>Pleosporales</taxon>
        <taxon>Lophiostomataceae</taxon>
        <taxon>Lophiostoma</taxon>
    </lineage>
</organism>
<reference evidence="2" key="1">
    <citation type="journal article" date="2020" name="Stud. Mycol.">
        <title>101 Dothideomycetes genomes: a test case for predicting lifestyles and emergence of pathogens.</title>
        <authorList>
            <person name="Haridas S."/>
            <person name="Albert R."/>
            <person name="Binder M."/>
            <person name="Bloem J."/>
            <person name="Labutti K."/>
            <person name="Salamov A."/>
            <person name="Andreopoulos B."/>
            <person name="Baker S."/>
            <person name="Barry K."/>
            <person name="Bills G."/>
            <person name="Bluhm B."/>
            <person name="Cannon C."/>
            <person name="Castanera R."/>
            <person name="Culley D."/>
            <person name="Daum C."/>
            <person name="Ezra D."/>
            <person name="Gonzalez J."/>
            <person name="Henrissat B."/>
            <person name="Kuo A."/>
            <person name="Liang C."/>
            <person name="Lipzen A."/>
            <person name="Lutzoni F."/>
            <person name="Magnuson J."/>
            <person name="Mondo S."/>
            <person name="Nolan M."/>
            <person name="Ohm R."/>
            <person name="Pangilinan J."/>
            <person name="Park H.-J."/>
            <person name="Ramirez L."/>
            <person name="Alfaro M."/>
            <person name="Sun H."/>
            <person name="Tritt A."/>
            <person name="Yoshinaga Y."/>
            <person name="Zwiers L.-H."/>
            <person name="Turgeon B."/>
            <person name="Goodwin S."/>
            <person name="Spatafora J."/>
            <person name="Crous P."/>
            <person name="Grigoriev I."/>
        </authorList>
    </citation>
    <scope>NUCLEOTIDE SEQUENCE</scope>
    <source>
        <strain evidence="2">CBS 122681</strain>
    </source>
</reference>
<dbReference type="OrthoDB" id="3783120at2759"/>
<name>A0A6A6TKF2_9PLEO</name>
<feature type="region of interest" description="Disordered" evidence="1">
    <location>
        <begin position="1"/>
        <end position="69"/>
    </location>
</feature>
<feature type="compositionally biased region" description="Basic and acidic residues" evidence="1">
    <location>
        <begin position="53"/>
        <end position="69"/>
    </location>
</feature>